<proteinExistence type="predicted"/>
<evidence type="ECO:0000313" key="2">
    <source>
        <dbReference type="Proteomes" id="UP000625316"/>
    </source>
</evidence>
<protein>
    <submittedName>
        <fullName evidence="1">Uncharacterized protein</fullName>
    </submittedName>
</protein>
<organism evidence="1 2">
    <name type="scientific">Romeriopsis navalis LEGE 11480</name>
    <dbReference type="NCBI Taxonomy" id="2777977"/>
    <lineage>
        <taxon>Bacteria</taxon>
        <taxon>Bacillati</taxon>
        <taxon>Cyanobacteriota</taxon>
        <taxon>Cyanophyceae</taxon>
        <taxon>Leptolyngbyales</taxon>
        <taxon>Leptolyngbyaceae</taxon>
        <taxon>Romeriopsis</taxon>
        <taxon>Romeriopsis navalis</taxon>
    </lineage>
</organism>
<evidence type="ECO:0000313" key="1">
    <source>
        <dbReference type="EMBL" id="MBE9031818.1"/>
    </source>
</evidence>
<sequence length="124" mass="14064">MHQQTQRILDKIAEMRACNPEPGAPPRRLSPEQVTFLDRAEASVKADAEFLAKLPPEERSLIKFDGDNLDVEIDAVLDDCYSIAELDDMILEGLANMPVLPPERKAELQAQIEYFRSQKDKRTP</sequence>
<dbReference type="AlphaFoldDB" id="A0A928Z5T3"/>
<name>A0A928Z5T3_9CYAN</name>
<comment type="caution">
    <text evidence="1">The sequence shown here is derived from an EMBL/GenBank/DDBJ whole genome shotgun (WGS) entry which is preliminary data.</text>
</comment>
<dbReference type="RefSeq" id="WP_264326645.1">
    <property type="nucleotide sequence ID" value="NZ_JADEXQ010000076.1"/>
</dbReference>
<accession>A0A928Z5T3</accession>
<dbReference type="Proteomes" id="UP000625316">
    <property type="component" value="Unassembled WGS sequence"/>
</dbReference>
<dbReference type="EMBL" id="JADEXQ010000076">
    <property type="protein sequence ID" value="MBE9031818.1"/>
    <property type="molecule type" value="Genomic_DNA"/>
</dbReference>
<gene>
    <name evidence="1" type="ORF">IQ266_18955</name>
</gene>
<reference evidence="1" key="1">
    <citation type="submission" date="2020-10" db="EMBL/GenBank/DDBJ databases">
        <authorList>
            <person name="Castelo-Branco R."/>
            <person name="Eusebio N."/>
            <person name="Adriana R."/>
            <person name="Vieira A."/>
            <person name="Brugerolle De Fraissinette N."/>
            <person name="Rezende De Castro R."/>
            <person name="Schneider M.P."/>
            <person name="Vasconcelos V."/>
            <person name="Leao P.N."/>
        </authorList>
    </citation>
    <scope>NUCLEOTIDE SEQUENCE</scope>
    <source>
        <strain evidence="1">LEGE 11480</strain>
    </source>
</reference>
<keyword evidence="2" id="KW-1185">Reference proteome</keyword>